<evidence type="ECO:0000256" key="1">
    <source>
        <dbReference type="SAM" id="Coils"/>
    </source>
</evidence>
<feature type="domain" description="YqaJ viral recombinase" evidence="2">
    <location>
        <begin position="12"/>
        <end position="149"/>
    </location>
</feature>
<accession>A0A9X4HFS8</accession>
<evidence type="ECO:0000259" key="2">
    <source>
        <dbReference type="Pfam" id="PF09588"/>
    </source>
</evidence>
<protein>
    <submittedName>
        <fullName evidence="3">YqaJ viral recombinase family protein</fullName>
    </submittedName>
</protein>
<keyword evidence="1" id="KW-0175">Coiled coil</keyword>
<dbReference type="Pfam" id="PF09588">
    <property type="entry name" value="YqaJ"/>
    <property type="match status" value="1"/>
</dbReference>
<dbReference type="InterPro" id="IPR017482">
    <property type="entry name" value="Lambda-type_endonuclease"/>
</dbReference>
<dbReference type="InterPro" id="IPR011335">
    <property type="entry name" value="Restrct_endonuc-II-like"/>
</dbReference>
<proteinExistence type="predicted"/>
<dbReference type="EMBL" id="JAMDHA010000037">
    <property type="protein sequence ID" value="MDD1011119.1"/>
    <property type="molecule type" value="Genomic_DNA"/>
</dbReference>
<organism evidence="3 4">
    <name type="scientific">Pseudomonas shahriarae</name>
    <dbReference type="NCBI Taxonomy" id="2745512"/>
    <lineage>
        <taxon>Bacteria</taxon>
        <taxon>Pseudomonadati</taxon>
        <taxon>Pseudomonadota</taxon>
        <taxon>Gammaproteobacteria</taxon>
        <taxon>Pseudomonadales</taxon>
        <taxon>Pseudomonadaceae</taxon>
        <taxon>Pseudomonas</taxon>
    </lineage>
</organism>
<dbReference type="InterPro" id="IPR011604">
    <property type="entry name" value="PDDEXK-like_dom_sf"/>
</dbReference>
<feature type="coiled-coil region" evidence="1">
    <location>
        <begin position="220"/>
        <end position="247"/>
    </location>
</feature>
<dbReference type="NCBIfam" id="TIGR03033">
    <property type="entry name" value="phage_rel_nuc"/>
    <property type="match status" value="1"/>
</dbReference>
<dbReference type="Proteomes" id="UP001148185">
    <property type="component" value="Unassembled WGS sequence"/>
</dbReference>
<dbReference type="InterPro" id="IPR019080">
    <property type="entry name" value="YqaJ_viral_recombinase"/>
</dbReference>
<gene>
    <name evidence="3" type="ORF">M5G27_26975</name>
</gene>
<dbReference type="Gene3D" id="3.90.320.10">
    <property type="match status" value="1"/>
</dbReference>
<keyword evidence="4" id="KW-1185">Reference proteome</keyword>
<dbReference type="SUPFAM" id="SSF52980">
    <property type="entry name" value="Restriction endonuclease-like"/>
    <property type="match status" value="1"/>
</dbReference>
<name>A0A9X4HFS8_9PSED</name>
<evidence type="ECO:0000313" key="3">
    <source>
        <dbReference type="EMBL" id="MDD1011119.1"/>
    </source>
</evidence>
<sequence length="338" mass="38665">MNVINLRQRSPQWHTWRNEGISATSTAVILGHHPEKTRWRLWAEMTGRVASIDISMIPQVRLAIMLEPHAIAWYQDRFDTVLLPLCGQSITHPVLRASFDGVDPENRPVEVKVLSDTNFDEVKNLGELSSHYKLYWWQVQHQMAVSGAEKGFLLFYHTRHVPIVFEILRSDLAVKLIIKAALEFWALVVTDTEPEKDPLRDFFIPEGEKLAEWVKHAAEARSIDRRVSELEAELKLLKSQKEGVQKGLVSLMGHHMLAEAEGVRICRYQQAGNVRWKELFASLHPDYPEDKLQSYRAPVTERSRLTIDPDTPLSDAALAHLFEAETVDLEGGVQAFCY</sequence>
<reference evidence="3 4" key="1">
    <citation type="submission" date="2022-05" db="EMBL/GenBank/DDBJ databases">
        <title>Novel Pseudomonas spp. Isolated from a Rainbow Trout Aquaculture Facility.</title>
        <authorList>
            <person name="Testerman T."/>
            <person name="Graf J."/>
        </authorList>
    </citation>
    <scope>NUCLEOTIDE SEQUENCE [LARGE SCALE GENOMIC DNA]</scope>
    <source>
        <strain evidence="3 4">ID1042</strain>
    </source>
</reference>
<dbReference type="RefSeq" id="WP_050682321.1">
    <property type="nucleotide sequence ID" value="NZ_JAMDHA010000037.1"/>
</dbReference>
<comment type="caution">
    <text evidence="3">The sequence shown here is derived from an EMBL/GenBank/DDBJ whole genome shotgun (WGS) entry which is preliminary data.</text>
</comment>
<evidence type="ECO:0000313" key="4">
    <source>
        <dbReference type="Proteomes" id="UP001148185"/>
    </source>
</evidence>
<dbReference type="AlphaFoldDB" id="A0A9X4HFS8"/>